<dbReference type="PANTHER" id="PTHR33324:SF2">
    <property type="entry name" value="MYB_SANT-LIKE DNA-BINDING DOMAIN-CONTAINING PROTEIN"/>
    <property type="match status" value="1"/>
</dbReference>
<organism evidence="2 3">
    <name type="scientific">Phytophthora nicotianae CJ01A1</name>
    <dbReference type="NCBI Taxonomy" id="1317063"/>
    <lineage>
        <taxon>Eukaryota</taxon>
        <taxon>Sar</taxon>
        <taxon>Stramenopiles</taxon>
        <taxon>Oomycota</taxon>
        <taxon>Peronosporomycetes</taxon>
        <taxon>Peronosporales</taxon>
        <taxon>Peronosporaceae</taxon>
        <taxon>Phytophthora</taxon>
    </lineage>
</organism>
<proteinExistence type="predicted"/>
<feature type="compositionally biased region" description="Acidic residues" evidence="1">
    <location>
        <begin position="218"/>
        <end position="230"/>
    </location>
</feature>
<dbReference type="AlphaFoldDB" id="W2WQA9"/>
<dbReference type="PANTHER" id="PTHR33324">
    <property type="entry name" value="EXPRESSED PROTEIN"/>
    <property type="match status" value="1"/>
</dbReference>
<protein>
    <submittedName>
        <fullName evidence="2">Uncharacterized protein</fullName>
    </submittedName>
</protein>
<evidence type="ECO:0000313" key="3">
    <source>
        <dbReference type="Proteomes" id="UP000018958"/>
    </source>
</evidence>
<comment type="caution">
    <text evidence="2">The sequence shown here is derived from an EMBL/GenBank/DDBJ whole genome shotgun (WGS) entry which is preliminary data.</text>
</comment>
<evidence type="ECO:0000256" key="1">
    <source>
        <dbReference type="SAM" id="MobiDB-lite"/>
    </source>
</evidence>
<reference evidence="2 3" key="1">
    <citation type="submission" date="2013-11" db="EMBL/GenBank/DDBJ databases">
        <title>The Genome Sequence of Phytophthora parasitica CJ01A1.</title>
        <authorList>
            <consortium name="The Broad Institute Genomics Platform"/>
            <person name="Russ C."/>
            <person name="Tyler B."/>
            <person name="Panabieres F."/>
            <person name="Shan W."/>
            <person name="Tripathy S."/>
            <person name="Grunwald N."/>
            <person name="Machado M."/>
            <person name="Johnson C.S."/>
            <person name="Walker B."/>
            <person name="Young S.K."/>
            <person name="Zeng Q."/>
            <person name="Gargeya S."/>
            <person name="Fitzgerald M."/>
            <person name="Haas B."/>
            <person name="Abouelleil A."/>
            <person name="Allen A.W."/>
            <person name="Alvarado L."/>
            <person name="Arachchi H.M."/>
            <person name="Berlin A.M."/>
            <person name="Chapman S.B."/>
            <person name="Gainer-Dewar J."/>
            <person name="Goldberg J."/>
            <person name="Griggs A."/>
            <person name="Gujja S."/>
            <person name="Hansen M."/>
            <person name="Howarth C."/>
            <person name="Imamovic A."/>
            <person name="Ireland A."/>
            <person name="Larimer J."/>
            <person name="McCowan C."/>
            <person name="Murphy C."/>
            <person name="Pearson M."/>
            <person name="Poon T.W."/>
            <person name="Priest M."/>
            <person name="Roberts A."/>
            <person name="Saif S."/>
            <person name="Shea T."/>
            <person name="Sisk P."/>
            <person name="Sykes S."/>
            <person name="Wortman J."/>
            <person name="Nusbaum C."/>
            <person name="Birren B."/>
        </authorList>
    </citation>
    <scope>NUCLEOTIDE SEQUENCE [LARGE SCALE GENOMIC DNA]</scope>
    <source>
        <strain evidence="2 3">CJ01A1</strain>
    </source>
</reference>
<sequence length="408" mass="44679">MASLRKWKWCEKIVKETPDAAALVQCSNSPKCGDRIHQACFLDLLSKNDETEGVCAAACDKRRFNAVLKALKAADNPVSTSKKRVAWHNDGPTPSISSVSCLIDWMTTSSKHSRYRGGDAQSGETKSTIAGEVVRFISSCGVTTYRTAKDIQSKISSLEQSFKTAADWLGATGQGVQDEKCLRDAILSRCPYYYDLYDIMNDRGSTTPLMLNTDAIDVSEESSTDDDSDDGSTSNEGDVSSIEGVTTEPTGINSDAVVPRESECSPSLVVAANPNQNGGKNSGNNCTRRKSTPRSIGSVSSKSKDTADELSSSYPLAELKKKQQLAQERDFQLQTLKLKRQKVDASAIETQARIAESTARKHHFEAQAESCELQRKVALLRERHKLRQEGVPPHEIEALLPIRIPDLE</sequence>
<gene>
    <name evidence="2" type="ORF">F441_12116</name>
</gene>
<feature type="region of interest" description="Disordered" evidence="1">
    <location>
        <begin position="218"/>
        <end position="311"/>
    </location>
</feature>
<evidence type="ECO:0000313" key="2">
    <source>
        <dbReference type="EMBL" id="ETP12537.1"/>
    </source>
</evidence>
<name>W2WQA9_PHYNI</name>
<feature type="compositionally biased region" description="Polar residues" evidence="1">
    <location>
        <begin position="243"/>
        <end position="253"/>
    </location>
</feature>
<dbReference type="EMBL" id="ANIX01002373">
    <property type="protein sequence ID" value="ETP12537.1"/>
    <property type="molecule type" value="Genomic_DNA"/>
</dbReference>
<dbReference type="OrthoDB" id="167710at2759"/>
<accession>W2WQA9</accession>
<dbReference type="Proteomes" id="UP000018958">
    <property type="component" value="Unassembled WGS sequence"/>
</dbReference>
<feature type="compositionally biased region" description="Polar residues" evidence="1">
    <location>
        <begin position="273"/>
        <end position="286"/>
    </location>
</feature>